<organism evidence="1 2">
    <name type="scientific">Ligilactobacillus salivarius</name>
    <dbReference type="NCBI Taxonomy" id="1624"/>
    <lineage>
        <taxon>Bacteria</taxon>
        <taxon>Bacillati</taxon>
        <taxon>Bacillota</taxon>
        <taxon>Bacilli</taxon>
        <taxon>Lactobacillales</taxon>
        <taxon>Lactobacillaceae</taxon>
        <taxon>Ligilactobacillus</taxon>
    </lineage>
</organism>
<sequence>VRNEGVSFKILDDLQNLYSEKKIMGNIETTNLITKWEMKNGSGK</sequence>
<dbReference type="Proteomes" id="UP000467635">
    <property type="component" value="Unassembled WGS sequence"/>
</dbReference>
<accession>A0A7X2MHP2</accession>
<evidence type="ECO:0000313" key="2">
    <source>
        <dbReference type="Proteomes" id="UP000467635"/>
    </source>
</evidence>
<comment type="caution">
    <text evidence="1">The sequence shown here is derived from an EMBL/GenBank/DDBJ whole genome shotgun (WGS) entry which is preliminary data.</text>
</comment>
<proteinExistence type="predicted"/>
<dbReference type="AlphaFoldDB" id="A0A7X2MHP2"/>
<dbReference type="EMBL" id="WKKX01001038">
    <property type="protein sequence ID" value="MSE09616.1"/>
    <property type="molecule type" value="Genomic_DNA"/>
</dbReference>
<protein>
    <submittedName>
        <fullName evidence="1">N-acetyltransferase</fullName>
    </submittedName>
</protein>
<feature type="non-terminal residue" evidence="1">
    <location>
        <position position="1"/>
    </location>
</feature>
<keyword evidence="1" id="KW-0808">Transferase</keyword>
<reference evidence="1 2" key="1">
    <citation type="submission" date="2019-11" db="EMBL/GenBank/DDBJ databases">
        <title>Draft Genome Sequence of Plant Growth-Promoting Rhizosphere-Associated Bacteria.</title>
        <authorList>
            <person name="Vasilyev I.Y."/>
            <person name="Radchenko V."/>
            <person name="Ilnitskaya E.V."/>
        </authorList>
    </citation>
    <scope>NUCLEOTIDE SEQUENCE [LARGE SCALE GENOMIC DNA]</scope>
    <source>
        <strain evidence="1 2">VRA_01-1sq_f</strain>
    </source>
</reference>
<name>A0A7X2MHP2_9LACO</name>
<gene>
    <name evidence="1" type="ORF">GKC33_13365</name>
</gene>
<dbReference type="GO" id="GO:0016740">
    <property type="term" value="F:transferase activity"/>
    <property type="evidence" value="ECO:0007669"/>
    <property type="project" value="UniProtKB-KW"/>
</dbReference>
<evidence type="ECO:0000313" key="1">
    <source>
        <dbReference type="EMBL" id="MSE09616.1"/>
    </source>
</evidence>